<dbReference type="STRING" id="452652.KSE_60700"/>
<proteinExistence type="predicted"/>
<dbReference type="PATRIC" id="fig|452652.3.peg.6082"/>
<evidence type="ECO:0000313" key="4">
    <source>
        <dbReference type="Proteomes" id="UP000007076"/>
    </source>
</evidence>
<feature type="transmembrane region" description="Helical" evidence="2">
    <location>
        <begin position="23"/>
        <end position="46"/>
    </location>
</feature>
<keyword evidence="2" id="KW-1133">Transmembrane helix</keyword>
<name>E4N102_KITSK</name>
<dbReference type="KEGG" id="ksk:KSE_60700"/>
<reference evidence="3 4" key="1">
    <citation type="journal article" date="2010" name="DNA Res.">
        <title>Genome sequence of Kitasatospora setae NBRC 14216T: an evolutionary snapshot of the family Streptomycetaceae.</title>
        <authorList>
            <person name="Ichikawa N."/>
            <person name="Oguchi A."/>
            <person name="Ikeda H."/>
            <person name="Ishikawa J."/>
            <person name="Kitani S."/>
            <person name="Watanabe Y."/>
            <person name="Nakamura S."/>
            <person name="Katano Y."/>
            <person name="Kishi E."/>
            <person name="Sasagawa M."/>
            <person name="Ankai A."/>
            <person name="Fukui S."/>
            <person name="Hashimoto Y."/>
            <person name="Kamata S."/>
            <person name="Otoguro M."/>
            <person name="Tanikawa S."/>
            <person name="Nihira T."/>
            <person name="Horinouchi S."/>
            <person name="Ohnishi Y."/>
            <person name="Hayakawa M."/>
            <person name="Kuzuyama T."/>
            <person name="Arisawa A."/>
            <person name="Nomoto F."/>
            <person name="Miura H."/>
            <person name="Takahashi Y."/>
            <person name="Fujita N."/>
        </authorList>
    </citation>
    <scope>NUCLEOTIDE SEQUENCE [LARGE SCALE GENOMIC DNA]</scope>
    <source>
        <strain evidence="4">ATCC 33774 / DSM 43861 / JCM 3304 / KCC A-0304 / NBRC 14216 / KM-6054</strain>
    </source>
</reference>
<feature type="transmembrane region" description="Helical" evidence="2">
    <location>
        <begin position="100"/>
        <end position="120"/>
    </location>
</feature>
<feature type="transmembrane region" description="Helical" evidence="2">
    <location>
        <begin position="216"/>
        <end position="233"/>
    </location>
</feature>
<organism evidence="3 4">
    <name type="scientific">Kitasatospora setae (strain ATCC 33774 / DSM 43861 / JCM 3304 / KCC A-0304 / NBRC 14216 / KM-6054)</name>
    <name type="common">Streptomyces setae</name>
    <dbReference type="NCBI Taxonomy" id="452652"/>
    <lineage>
        <taxon>Bacteria</taxon>
        <taxon>Bacillati</taxon>
        <taxon>Actinomycetota</taxon>
        <taxon>Actinomycetes</taxon>
        <taxon>Kitasatosporales</taxon>
        <taxon>Streptomycetaceae</taxon>
        <taxon>Kitasatospora</taxon>
    </lineage>
</organism>
<evidence type="ECO:0000313" key="3">
    <source>
        <dbReference type="EMBL" id="BAJ31836.1"/>
    </source>
</evidence>
<feature type="transmembrane region" description="Helical" evidence="2">
    <location>
        <begin position="177"/>
        <end position="196"/>
    </location>
</feature>
<dbReference type="Proteomes" id="UP000007076">
    <property type="component" value="Chromosome"/>
</dbReference>
<feature type="region of interest" description="Disordered" evidence="1">
    <location>
        <begin position="241"/>
        <end position="275"/>
    </location>
</feature>
<evidence type="ECO:0000256" key="2">
    <source>
        <dbReference type="SAM" id="Phobius"/>
    </source>
</evidence>
<sequence>MIIEDARPGGASWRGIFAERGRACGWALLGVVAGSAVVDLAVVTVIQDVTPSYQLLQVLLVVVLAVLSAYQTGVAMRLLAFGPRPDWAAVLRVPPRQLGLMALWSVLLSVWQLKQLLWAFQPEWTFELMRGPGRWPLLVAATLTGALAAPLAAVAFLEGGGVRACWRLLVRGGGATAARLCAIAFGVFVAGQLLQWQYTELFVRGTSRLGLQAFDLLSVPVGLAGTLALFATYRRSPAARPTLPLGGPPAPAGPSAYPPVDAAFDHRDPSGTVGA</sequence>
<accession>E4N102</accession>
<evidence type="ECO:0000256" key="1">
    <source>
        <dbReference type="SAM" id="MobiDB-lite"/>
    </source>
</evidence>
<dbReference type="AlphaFoldDB" id="E4N102"/>
<protein>
    <submittedName>
        <fullName evidence="3">Uncharacterized protein</fullName>
    </submittedName>
</protein>
<gene>
    <name evidence="3" type="ordered locus">KSE_60700</name>
</gene>
<dbReference type="EMBL" id="AP010968">
    <property type="protein sequence ID" value="BAJ31836.1"/>
    <property type="molecule type" value="Genomic_DNA"/>
</dbReference>
<dbReference type="HOGENOM" id="CLU_1011129_0_0_11"/>
<keyword evidence="2" id="KW-0472">Membrane</keyword>
<feature type="transmembrane region" description="Helical" evidence="2">
    <location>
        <begin position="58"/>
        <end position="79"/>
    </location>
</feature>
<keyword evidence="2" id="KW-0812">Transmembrane</keyword>
<dbReference type="RefSeq" id="WP_014139132.1">
    <property type="nucleotide sequence ID" value="NC_016109.1"/>
</dbReference>
<feature type="transmembrane region" description="Helical" evidence="2">
    <location>
        <begin position="135"/>
        <end position="157"/>
    </location>
</feature>
<keyword evidence="4" id="KW-1185">Reference proteome</keyword>